<dbReference type="Gene3D" id="1.10.520.20">
    <property type="entry name" value="N-terminal domain of the delta subunit of the F1F0-ATP synthase"/>
    <property type="match status" value="1"/>
</dbReference>
<dbReference type="InterPro" id="IPR000711">
    <property type="entry name" value="ATPase_OSCP/dsu"/>
</dbReference>
<evidence type="ECO:0000256" key="3">
    <source>
        <dbReference type="ARBA" id="ARBA00022781"/>
    </source>
</evidence>
<dbReference type="PANTHER" id="PTHR11910">
    <property type="entry name" value="ATP SYNTHASE DELTA CHAIN"/>
    <property type="match status" value="1"/>
</dbReference>
<keyword evidence="4 8" id="KW-0406">Ion transport</keyword>
<dbReference type="GeneID" id="301325360"/>
<dbReference type="PATRIC" id="fig|157733.3.peg.396"/>
<evidence type="ECO:0000256" key="7">
    <source>
        <dbReference type="ARBA" id="ARBA00023310"/>
    </source>
</evidence>
<dbReference type="InterPro" id="IPR026015">
    <property type="entry name" value="ATP_synth_OSCP/delta_N_sf"/>
</dbReference>
<dbReference type="GO" id="GO:0046933">
    <property type="term" value="F:proton-transporting ATP synthase activity, rotational mechanism"/>
    <property type="evidence" value="ECO:0007669"/>
    <property type="project" value="UniProtKB-UniRule"/>
</dbReference>
<dbReference type="NCBIfam" id="NF004403">
    <property type="entry name" value="PRK05758.2-4"/>
    <property type="match status" value="1"/>
</dbReference>
<dbReference type="PROSITE" id="PS00389">
    <property type="entry name" value="ATPASE_DELTA"/>
    <property type="match status" value="1"/>
</dbReference>
<dbReference type="HAMAP" id="MF_01416">
    <property type="entry name" value="ATP_synth_delta_bact"/>
    <property type="match status" value="1"/>
</dbReference>
<dbReference type="NCBIfam" id="TIGR01145">
    <property type="entry name" value="ATP_synt_delta"/>
    <property type="match status" value="1"/>
</dbReference>
<dbReference type="OrthoDB" id="9802471at2"/>
<evidence type="ECO:0000313" key="10">
    <source>
        <dbReference type="Proteomes" id="UP000035996"/>
    </source>
</evidence>
<dbReference type="GO" id="GO:0045259">
    <property type="term" value="C:proton-transporting ATP synthase complex"/>
    <property type="evidence" value="ECO:0007669"/>
    <property type="project" value="UniProtKB-KW"/>
</dbReference>
<dbReference type="EMBL" id="LELK01000004">
    <property type="protein sequence ID" value="KMM36653.1"/>
    <property type="molecule type" value="Genomic_DNA"/>
</dbReference>
<reference evidence="9" key="1">
    <citation type="submission" date="2015-06" db="EMBL/GenBank/DDBJ databases">
        <authorList>
            <person name="Liu B."/>
            <person name="Wang J."/>
            <person name="Zhu Y."/>
            <person name="Liu G."/>
            <person name="Chen Q."/>
            <person name="Zheng C."/>
            <person name="Che J."/>
            <person name="Ge C."/>
            <person name="Shi H."/>
            <person name="Pan Z."/>
            <person name="Liu X."/>
        </authorList>
    </citation>
    <scope>NUCLEOTIDE SEQUENCE [LARGE SCALE GENOMIC DNA]</scope>
    <source>
        <strain evidence="9">DSM 16346</strain>
    </source>
</reference>
<evidence type="ECO:0000256" key="1">
    <source>
        <dbReference type="ARBA" id="ARBA00004370"/>
    </source>
</evidence>
<dbReference type="SUPFAM" id="SSF47928">
    <property type="entry name" value="N-terminal domain of the delta subunit of the F1F0-ATP synthase"/>
    <property type="match status" value="1"/>
</dbReference>
<comment type="function">
    <text evidence="8">This protein is part of the stalk that links CF(0) to CF(1). It either transmits conformational changes from CF(0) to CF(1) or is implicated in proton conduction.</text>
</comment>
<dbReference type="GO" id="GO:0005886">
    <property type="term" value="C:plasma membrane"/>
    <property type="evidence" value="ECO:0007669"/>
    <property type="project" value="UniProtKB-SubCell"/>
</dbReference>
<keyword evidence="7 8" id="KW-0066">ATP synthesis</keyword>
<keyword evidence="6 8" id="KW-0139">CF(1)</keyword>
<evidence type="ECO:0000256" key="4">
    <source>
        <dbReference type="ARBA" id="ARBA00023065"/>
    </source>
</evidence>
<evidence type="ECO:0000256" key="6">
    <source>
        <dbReference type="ARBA" id="ARBA00023196"/>
    </source>
</evidence>
<evidence type="ECO:0000313" key="9">
    <source>
        <dbReference type="EMBL" id="KMM36653.1"/>
    </source>
</evidence>
<gene>
    <name evidence="8" type="primary">atpH</name>
    <name evidence="9" type="ORF">AB986_11880</name>
</gene>
<dbReference type="RefSeq" id="WP_048311365.1">
    <property type="nucleotide sequence ID" value="NZ_CP119526.1"/>
</dbReference>
<dbReference type="STRING" id="157733.AB986_11880"/>
<dbReference type="PRINTS" id="PR00125">
    <property type="entry name" value="ATPASEDELTA"/>
</dbReference>
<organism evidence="9 10">
    <name type="scientific">Guptibacillus hwajinpoensis</name>
    <dbReference type="NCBI Taxonomy" id="208199"/>
    <lineage>
        <taxon>Bacteria</taxon>
        <taxon>Bacillati</taxon>
        <taxon>Bacillota</taxon>
        <taxon>Bacilli</taxon>
        <taxon>Bacillales</taxon>
        <taxon>Guptibacillaceae</taxon>
        <taxon>Guptibacillus</taxon>
    </lineage>
</organism>
<dbReference type="Proteomes" id="UP000035996">
    <property type="component" value="Unassembled WGS sequence"/>
</dbReference>
<dbReference type="AlphaFoldDB" id="A0A0J6CU05"/>
<comment type="subcellular location">
    <subcellularLocation>
        <location evidence="8">Cell membrane</location>
        <topology evidence="8">Peripheral membrane protein</topology>
    </subcellularLocation>
    <subcellularLocation>
        <location evidence="1">Membrane</location>
    </subcellularLocation>
</comment>
<comment type="caution">
    <text evidence="9">The sequence shown here is derived from an EMBL/GenBank/DDBJ whole genome shotgun (WGS) entry which is preliminary data.</text>
</comment>
<keyword evidence="2 8" id="KW-0813">Transport</keyword>
<evidence type="ECO:0000256" key="5">
    <source>
        <dbReference type="ARBA" id="ARBA00023136"/>
    </source>
</evidence>
<keyword evidence="8" id="KW-1003">Cell membrane</keyword>
<comment type="function">
    <text evidence="8">F(1)F(0) ATP synthase produces ATP from ADP in the presence of a proton or sodium gradient. F-type ATPases consist of two structural domains, F(1) containing the extramembraneous catalytic core and F(0) containing the membrane proton channel, linked together by a central stalk and a peripheral stalk. During catalysis, ATP synthesis in the catalytic domain of F(1) is coupled via a rotary mechanism of the central stalk subunits to proton translocation.</text>
</comment>
<sequence length="184" mass="20781">MSREHAVIAKRYAGALFDIARENDNVEQIKNELTVVKTVFHQTPDLMNVLKHPKFTTAEKKNMIQTSFGSSLSTHVMNLLLTLIERKRTAIVFDLVDQYETFAYEQKQTAAAKVYSVKPLTEEEQMKVSAVFAKRVGKTTLHIENVIDPTLIGGIKVRIGNRIFDGSISGKLKRMERELVSAKS</sequence>
<accession>A0A0J6CU05</accession>
<evidence type="ECO:0000256" key="8">
    <source>
        <dbReference type="HAMAP-Rule" id="MF_01416"/>
    </source>
</evidence>
<protein>
    <recommendedName>
        <fullName evidence="8">ATP synthase subunit delta</fullName>
    </recommendedName>
    <alternativeName>
        <fullName evidence="8">ATP synthase F(1) sector subunit delta</fullName>
    </alternativeName>
    <alternativeName>
        <fullName evidence="8">F-type ATPase subunit delta</fullName>
        <shortName evidence="8">F-ATPase subunit delta</shortName>
    </alternativeName>
</protein>
<evidence type="ECO:0000256" key="2">
    <source>
        <dbReference type="ARBA" id="ARBA00022448"/>
    </source>
</evidence>
<comment type="similarity">
    <text evidence="8">Belongs to the ATPase delta chain family.</text>
</comment>
<keyword evidence="5 8" id="KW-0472">Membrane</keyword>
<dbReference type="InterPro" id="IPR020781">
    <property type="entry name" value="ATPase_OSCP/d_CS"/>
</dbReference>
<proteinExistence type="inferred from homology"/>
<keyword evidence="10" id="KW-1185">Reference proteome</keyword>
<keyword evidence="3 8" id="KW-0375">Hydrogen ion transport</keyword>
<dbReference type="NCBIfam" id="NF004402">
    <property type="entry name" value="PRK05758.2-2"/>
    <property type="match status" value="1"/>
</dbReference>
<name>A0A0J6CU05_9BACL</name>
<dbReference type="Pfam" id="PF00213">
    <property type="entry name" value="OSCP"/>
    <property type="match status" value="1"/>
</dbReference>